<dbReference type="GO" id="GO:0046872">
    <property type="term" value="F:metal ion binding"/>
    <property type="evidence" value="ECO:0007669"/>
    <property type="project" value="UniProtKB-KW"/>
</dbReference>
<keyword evidence="1 3" id="KW-0378">Hydrolase</keyword>
<dbReference type="OMA" id="SEANCTT"/>
<dbReference type="Pfam" id="PF00149">
    <property type="entry name" value="Metallophos"/>
    <property type="match status" value="1"/>
</dbReference>
<feature type="disulfide bond" evidence="5">
    <location>
        <begin position="128"/>
        <end position="139"/>
    </location>
</feature>
<reference evidence="8 9" key="1">
    <citation type="journal article" date="2015" name="Genome Biol. Evol.">
        <title>Phylogenomic analyses indicate that early fungi evolved digesting cell walls of algal ancestors of land plants.</title>
        <authorList>
            <person name="Chang Y."/>
            <person name="Wang S."/>
            <person name="Sekimoto S."/>
            <person name="Aerts A.L."/>
            <person name="Choi C."/>
            <person name="Clum A."/>
            <person name="LaButti K.M."/>
            <person name="Lindquist E.A."/>
            <person name="Yee Ngan C."/>
            <person name="Ohm R.A."/>
            <person name="Salamov A.A."/>
            <person name="Grigoriev I.V."/>
            <person name="Spatafora J.W."/>
            <person name="Berbee M.L."/>
        </authorList>
    </citation>
    <scope>NUCLEOTIDE SEQUENCE [LARGE SCALE GENOMIC DNA]</scope>
    <source>
        <strain evidence="8 9">NRRL 28638</strain>
    </source>
</reference>
<dbReference type="InterPro" id="IPR011160">
    <property type="entry name" value="Sphingomy_PDE"/>
</dbReference>
<feature type="disulfide bond" evidence="5">
    <location>
        <begin position="226"/>
        <end position="231"/>
    </location>
</feature>
<dbReference type="PANTHER" id="PTHR10340:SF34">
    <property type="entry name" value="SPHINGOMYELIN PHOSPHODIESTERASE"/>
    <property type="match status" value="1"/>
</dbReference>
<evidence type="ECO:0000313" key="9">
    <source>
        <dbReference type="Proteomes" id="UP000070444"/>
    </source>
</evidence>
<feature type="binding site" evidence="4">
    <location>
        <position position="211"/>
    </location>
    <ligand>
        <name>Zn(2+)</name>
        <dbReference type="ChEBI" id="CHEBI:29105"/>
        <label>1</label>
    </ligand>
</feature>
<evidence type="ECO:0000256" key="5">
    <source>
        <dbReference type="PIRSR" id="PIRSR000948-2"/>
    </source>
</evidence>
<dbReference type="GO" id="GO:0004767">
    <property type="term" value="F:sphingomyelin phosphodiesterase activity"/>
    <property type="evidence" value="ECO:0007669"/>
    <property type="project" value="UniProtKB-UniRule"/>
</dbReference>
<feature type="binding site" evidence="4">
    <location>
        <position position="213"/>
    </location>
    <ligand>
        <name>Zn(2+)</name>
        <dbReference type="ChEBI" id="CHEBI:29105"/>
        <label>1</label>
    </ligand>
</feature>
<dbReference type="GO" id="GO:0016798">
    <property type="term" value="F:hydrolase activity, acting on glycosyl bonds"/>
    <property type="evidence" value="ECO:0007669"/>
    <property type="project" value="UniProtKB-KW"/>
</dbReference>
<dbReference type="Proteomes" id="UP000070444">
    <property type="component" value="Unassembled WGS sequence"/>
</dbReference>
<feature type="disulfide bond" evidence="5">
    <location>
        <begin position="97"/>
        <end position="176"/>
    </location>
</feature>
<evidence type="ECO:0000256" key="1">
    <source>
        <dbReference type="ARBA" id="ARBA00022801"/>
    </source>
</evidence>
<evidence type="ECO:0000256" key="3">
    <source>
        <dbReference type="PIRNR" id="PIRNR000948"/>
    </source>
</evidence>
<sequence length="628" mass="71624">MKFGIIASVVTLAFSGVLAQELKDISNIKIQGSSDHDLEDPKYLEFWKQGVDHVINQIINPPKEDEPEGRIVLPWLLWGLGDVIAPLFKKDSSAANCEAIKYAMNKIQTIMYLPGSKAAIMAAVKFGCKKFTSNDPDICDGYVDKYGPEYLDVFWSLSLGKNNNADLFVFALARKCPHPNLPETKISLPAPKQFTYPKASNRTMRVLHLSDLHFDPDYKEGAEAECNRPICCHKDSGGKDAKSIKKPANKWGEYKCDVPPATLDHMLAHIQKIHKESPIDMVIFGGDVPPHNAWQETWEHSKSVETQSFNYMKKYLNAPNTKIYPVVGNHEGVPSNLYPFDNTPKAKDFPLYKFLADQWKEWIPSDAHAQLSKSGWYSVDHSDKLKVITLNNNLCYAYNVWLLQDSLNEDPNGMFKWLINELKSAESKGQKVFISSHVPPNGADCLQKWSQTYSKIVKAYAHIITAQFYGHTHWDEFEIFYSDSKQKTAKNAIGNSFLVPSITTFTDINPGFRIYEVDAESFYVKDYIQYYADLNESGTWKNGPEWKELYRPKTAYPVPSAKGDYINAPFWHEVTEFIESDNGFKVYNNLKYKNSRREPTIPPQERKDMICNLRASNSKEICRVVLEL</sequence>
<dbReference type="GO" id="GO:0016020">
    <property type="term" value="C:membrane"/>
    <property type="evidence" value="ECO:0007669"/>
    <property type="project" value="GOC"/>
</dbReference>
<feature type="binding site" evidence="4">
    <location>
        <position position="437"/>
    </location>
    <ligand>
        <name>Zn(2+)</name>
        <dbReference type="ChEBI" id="CHEBI:29105"/>
        <label>2</label>
    </ligand>
</feature>
<feature type="binding site" evidence="4">
    <location>
        <position position="473"/>
    </location>
    <ligand>
        <name>Zn(2+)</name>
        <dbReference type="ChEBI" id="CHEBI:29105"/>
        <label>1</label>
    </ligand>
</feature>
<feature type="binding site" evidence="4">
    <location>
        <position position="287"/>
    </location>
    <ligand>
        <name>Zn(2+)</name>
        <dbReference type="ChEBI" id="CHEBI:29105"/>
        <label>2</label>
    </ligand>
</feature>
<dbReference type="PIRSF" id="PIRSF000948">
    <property type="entry name" value="Sphingomy_PDE"/>
    <property type="match status" value="1"/>
</dbReference>
<keyword evidence="3" id="KW-0326">Glycosidase</keyword>
<keyword evidence="2" id="KW-0325">Glycoprotein</keyword>
<keyword evidence="4" id="KW-0479">Metal-binding</keyword>
<feature type="signal peptide" evidence="6">
    <location>
        <begin position="1"/>
        <end position="19"/>
    </location>
</feature>
<dbReference type="InterPro" id="IPR004843">
    <property type="entry name" value="Calcineurin-like_PHP"/>
</dbReference>
<dbReference type="OrthoDB" id="282973at2759"/>
<feature type="binding site" evidence="4">
    <location>
        <position position="287"/>
    </location>
    <ligand>
        <name>Zn(2+)</name>
        <dbReference type="ChEBI" id="CHEBI:29105"/>
        <label>1</label>
    </ligand>
</feature>
<keyword evidence="4" id="KW-0862">Zinc</keyword>
<feature type="chain" id="PRO_5007294809" description="Sphingomyelin phosphodiesterase" evidence="6">
    <location>
        <begin position="20"/>
        <end position="628"/>
    </location>
</feature>
<dbReference type="Gene3D" id="3.60.21.10">
    <property type="match status" value="1"/>
</dbReference>
<keyword evidence="5" id="KW-1015">Disulfide bond</keyword>
<evidence type="ECO:0000259" key="7">
    <source>
        <dbReference type="Pfam" id="PF00149"/>
    </source>
</evidence>
<gene>
    <name evidence="8" type="ORF">CONCODRAFT_166720</name>
</gene>
<dbReference type="GO" id="GO:0005615">
    <property type="term" value="C:extracellular space"/>
    <property type="evidence" value="ECO:0007669"/>
    <property type="project" value="TreeGrafter"/>
</dbReference>
<evidence type="ECO:0000313" key="8">
    <source>
        <dbReference type="EMBL" id="KXN73617.1"/>
    </source>
</evidence>
<dbReference type="InterPro" id="IPR041805">
    <property type="entry name" value="ASMase/PPN1_MPP"/>
</dbReference>
<comment type="similarity">
    <text evidence="3">Belongs to the acid sphingomyelinase family.</text>
</comment>
<feature type="domain" description="Calcineurin-like phosphoesterase" evidence="7">
    <location>
        <begin position="204"/>
        <end position="474"/>
    </location>
</feature>
<evidence type="ECO:0000256" key="6">
    <source>
        <dbReference type="SAM" id="SignalP"/>
    </source>
</evidence>
<feature type="disulfide bond" evidence="5">
    <location>
        <begin position="395"/>
        <end position="445"/>
    </location>
</feature>
<keyword evidence="6" id="KW-0732">Signal</keyword>
<dbReference type="SUPFAM" id="SSF56300">
    <property type="entry name" value="Metallo-dependent phosphatases"/>
    <property type="match status" value="1"/>
</dbReference>
<organism evidence="8 9">
    <name type="scientific">Conidiobolus coronatus (strain ATCC 28846 / CBS 209.66 / NRRL 28638)</name>
    <name type="common">Delacroixia coronata</name>
    <dbReference type="NCBI Taxonomy" id="796925"/>
    <lineage>
        <taxon>Eukaryota</taxon>
        <taxon>Fungi</taxon>
        <taxon>Fungi incertae sedis</taxon>
        <taxon>Zoopagomycota</taxon>
        <taxon>Entomophthoromycotina</taxon>
        <taxon>Entomophthoromycetes</taxon>
        <taxon>Entomophthorales</taxon>
        <taxon>Ancylistaceae</taxon>
        <taxon>Conidiobolus</taxon>
    </lineage>
</organism>
<dbReference type="EMBL" id="KQ964434">
    <property type="protein sequence ID" value="KXN73617.1"/>
    <property type="molecule type" value="Genomic_DNA"/>
</dbReference>
<feature type="binding site" evidence="4">
    <location>
        <position position="329"/>
    </location>
    <ligand>
        <name>Zn(2+)</name>
        <dbReference type="ChEBI" id="CHEBI:29105"/>
        <label>2</label>
    </ligand>
</feature>
<protein>
    <recommendedName>
        <fullName evidence="3">Sphingomyelin phosphodiesterase</fullName>
    </recommendedName>
</protein>
<comment type="cofactor">
    <cofactor evidence="4">
        <name>Zn(2+)</name>
        <dbReference type="ChEBI" id="CHEBI:29105"/>
    </cofactor>
    <text evidence="4">Binds 2 Zn(2+) ions per subunit.</text>
</comment>
<dbReference type="AlphaFoldDB" id="A0A137PF57"/>
<evidence type="ECO:0000256" key="2">
    <source>
        <dbReference type="ARBA" id="ARBA00023180"/>
    </source>
</evidence>
<dbReference type="PANTHER" id="PTHR10340">
    <property type="entry name" value="SPHINGOMYELIN PHOSPHODIESTERASE"/>
    <property type="match status" value="1"/>
</dbReference>
<proteinExistence type="inferred from homology"/>
<feature type="disulfide bond" evidence="5">
    <location>
        <begin position="232"/>
        <end position="256"/>
    </location>
</feature>
<feature type="binding site" evidence="4">
    <location>
        <position position="471"/>
    </location>
    <ligand>
        <name>Zn(2+)</name>
        <dbReference type="ChEBI" id="CHEBI:29105"/>
        <label>2</label>
    </ligand>
</feature>
<accession>A0A137PF57</accession>
<dbReference type="CDD" id="cd00842">
    <property type="entry name" value="MPP_ASMase"/>
    <property type="match status" value="1"/>
</dbReference>
<evidence type="ECO:0000256" key="4">
    <source>
        <dbReference type="PIRSR" id="PIRSR000948-1"/>
    </source>
</evidence>
<keyword evidence="9" id="KW-1185">Reference proteome</keyword>
<dbReference type="InterPro" id="IPR029052">
    <property type="entry name" value="Metallo-depent_PP-like"/>
</dbReference>
<name>A0A137PF57_CONC2</name>
<dbReference type="STRING" id="796925.A0A137PF57"/>
<comment type="function">
    <text evidence="3">Converts sphingomyelin to ceramide.</text>
</comment>
<dbReference type="GO" id="GO:0006685">
    <property type="term" value="P:sphingomyelin catabolic process"/>
    <property type="evidence" value="ECO:0007669"/>
    <property type="project" value="UniProtKB-UniRule"/>
</dbReference>